<gene>
    <name evidence="2" type="ORF">An08g05660</name>
</gene>
<dbReference type="KEGG" id="ang:An08g05660"/>
<dbReference type="GeneID" id="84591689"/>
<dbReference type="AlphaFoldDB" id="A0AAJ8E200"/>
<organism evidence="2">
    <name type="scientific">Aspergillus niger</name>
    <dbReference type="NCBI Taxonomy" id="5061"/>
    <lineage>
        <taxon>Eukaryota</taxon>
        <taxon>Fungi</taxon>
        <taxon>Dikarya</taxon>
        <taxon>Ascomycota</taxon>
        <taxon>Pezizomycotina</taxon>
        <taxon>Eurotiomycetes</taxon>
        <taxon>Eurotiomycetidae</taxon>
        <taxon>Eurotiales</taxon>
        <taxon>Aspergillaceae</taxon>
        <taxon>Aspergillus</taxon>
        <taxon>Aspergillus subgen. Circumdati</taxon>
    </lineage>
</organism>
<name>A0AAJ8E200_ASPNG</name>
<feature type="compositionally biased region" description="Basic and acidic residues" evidence="1">
    <location>
        <begin position="1"/>
        <end position="14"/>
    </location>
</feature>
<dbReference type="VEuPathDB" id="FungiDB:An08g05660"/>
<reference evidence="2" key="2">
    <citation type="submission" date="2025-08" db="UniProtKB">
        <authorList>
            <consortium name="RefSeq"/>
        </authorList>
    </citation>
    <scope>IDENTIFICATION</scope>
</reference>
<sequence>MHREEGYHDNDEKPPPGCIRCKQTNGRLGPDGRAMRLESVTGASDSVSRSGNVLLRRRKRSDTPVWEASFKASIYLVIYLLGGSAKSSSVKAGVTSHGPKQEDDLRVHGMAIEAQFMTLIRRRGPTRPVLEISKGLCTAVWGMIGMVLGN</sequence>
<proteinExistence type="predicted"/>
<feature type="region of interest" description="Disordered" evidence="1">
    <location>
        <begin position="1"/>
        <end position="33"/>
    </location>
</feature>
<dbReference type="RefSeq" id="XP_059604057.1">
    <property type="nucleotide sequence ID" value="XM_059749079.1"/>
</dbReference>
<accession>A0AAJ8E200</accession>
<evidence type="ECO:0000256" key="1">
    <source>
        <dbReference type="SAM" id="MobiDB-lite"/>
    </source>
</evidence>
<reference evidence="2" key="1">
    <citation type="submission" date="2025-02" db="EMBL/GenBank/DDBJ databases">
        <authorList>
            <consortium name="NCBI Genome Project"/>
        </authorList>
    </citation>
    <scope>NUCLEOTIDE SEQUENCE</scope>
</reference>
<protein>
    <submittedName>
        <fullName evidence="2">Uncharacterized protein</fullName>
    </submittedName>
</protein>
<evidence type="ECO:0000313" key="2">
    <source>
        <dbReference type="RefSeq" id="XP_059604057.1"/>
    </source>
</evidence>